<organism evidence="4 5">
    <name type="scientific">Triparma retinervis</name>
    <dbReference type="NCBI Taxonomy" id="2557542"/>
    <lineage>
        <taxon>Eukaryota</taxon>
        <taxon>Sar</taxon>
        <taxon>Stramenopiles</taxon>
        <taxon>Ochrophyta</taxon>
        <taxon>Bolidophyceae</taxon>
        <taxon>Parmales</taxon>
        <taxon>Triparmaceae</taxon>
        <taxon>Triparma</taxon>
    </lineage>
</organism>
<keyword evidence="2" id="KW-1133">Transmembrane helix</keyword>
<feature type="compositionally biased region" description="Gly residues" evidence="1">
    <location>
        <begin position="248"/>
        <end position="260"/>
    </location>
</feature>
<keyword evidence="5" id="KW-1185">Reference proteome</keyword>
<feature type="transmembrane region" description="Helical" evidence="2">
    <location>
        <begin position="132"/>
        <end position="153"/>
    </location>
</feature>
<accession>A0A9W6ZUU1</accession>
<proteinExistence type="predicted"/>
<evidence type="ECO:0000256" key="1">
    <source>
        <dbReference type="SAM" id="MobiDB-lite"/>
    </source>
</evidence>
<dbReference type="AlphaFoldDB" id="A0A9W6ZUU1"/>
<gene>
    <name evidence="4" type="ORF">TrRE_jg5269</name>
</gene>
<dbReference type="EMBL" id="BRXZ01001011">
    <property type="protein sequence ID" value="GMH60006.1"/>
    <property type="molecule type" value="Genomic_DNA"/>
</dbReference>
<feature type="transmembrane region" description="Helical" evidence="2">
    <location>
        <begin position="84"/>
        <end position="111"/>
    </location>
</feature>
<dbReference type="Proteomes" id="UP001165082">
    <property type="component" value="Unassembled WGS sequence"/>
</dbReference>
<feature type="region of interest" description="Disordered" evidence="1">
    <location>
        <begin position="210"/>
        <end position="260"/>
    </location>
</feature>
<keyword evidence="3" id="KW-0732">Signal</keyword>
<feature type="compositionally biased region" description="Low complexity" evidence="1">
    <location>
        <begin position="225"/>
        <end position="245"/>
    </location>
</feature>
<evidence type="ECO:0000256" key="2">
    <source>
        <dbReference type="SAM" id="Phobius"/>
    </source>
</evidence>
<comment type="caution">
    <text evidence="4">The sequence shown here is derived from an EMBL/GenBank/DDBJ whole genome shotgun (WGS) entry which is preliminary data.</text>
</comment>
<keyword evidence="2" id="KW-0472">Membrane</keyword>
<reference evidence="4" key="1">
    <citation type="submission" date="2022-07" db="EMBL/GenBank/DDBJ databases">
        <title>Genome analysis of Parmales, a sister group of diatoms, reveals the evolutionary specialization of diatoms from phago-mixotrophs to photoautotrophs.</title>
        <authorList>
            <person name="Ban H."/>
            <person name="Sato S."/>
            <person name="Yoshikawa S."/>
            <person name="Kazumasa Y."/>
            <person name="Nakamura Y."/>
            <person name="Ichinomiya M."/>
            <person name="Saitoh K."/>
            <person name="Sato N."/>
            <person name="Blanc-Mathieu R."/>
            <person name="Endo H."/>
            <person name="Kuwata A."/>
            <person name="Ogata H."/>
        </authorList>
    </citation>
    <scope>NUCLEOTIDE SEQUENCE</scope>
</reference>
<sequence length="260" mass="27601">MIPRAVALCALIQTVVSGITLSIPLTVGYTKCFSQVCQAYNNAIGYTSDLIESSIKHPFPDADDTFQPPSISLSDIRSDPQGRYFYYATLFSCLSLAVSLGLIMSDLWVVLGSAAGAAGRRRYTHAGTLAHFFSPLLYLLITLPVVMGGVGGGDEVGGTRDDGEYTWQLFSVLVLSGLMAALCWFPGLVPQLTAGAGYEIVPEVDELDLESHQRSGGGGVRRNDSSNSMGSNGSGFQQPWRTGKGTPKRGGGNRNGTGLH</sequence>
<evidence type="ECO:0000313" key="4">
    <source>
        <dbReference type="EMBL" id="GMH60006.1"/>
    </source>
</evidence>
<keyword evidence="2" id="KW-0812">Transmembrane</keyword>
<feature type="transmembrane region" description="Helical" evidence="2">
    <location>
        <begin position="165"/>
        <end position="185"/>
    </location>
</feature>
<evidence type="ECO:0000313" key="5">
    <source>
        <dbReference type="Proteomes" id="UP001165082"/>
    </source>
</evidence>
<feature type="signal peptide" evidence="3">
    <location>
        <begin position="1"/>
        <end position="17"/>
    </location>
</feature>
<evidence type="ECO:0000256" key="3">
    <source>
        <dbReference type="SAM" id="SignalP"/>
    </source>
</evidence>
<protein>
    <submittedName>
        <fullName evidence="4">Uncharacterized protein</fullName>
    </submittedName>
</protein>
<feature type="chain" id="PRO_5040873082" evidence="3">
    <location>
        <begin position="18"/>
        <end position="260"/>
    </location>
</feature>
<name>A0A9W6ZUU1_9STRA</name>